<proteinExistence type="predicted"/>
<feature type="region of interest" description="Disordered" evidence="1">
    <location>
        <begin position="82"/>
        <end position="113"/>
    </location>
</feature>
<comment type="caution">
    <text evidence="2">The sequence shown here is derived from an EMBL/GenBank/DDBJ whole genome shotgun (WGS) entry which is preliminary data.</text>
</comment>
<keyword evidence="3" id="KW-1185">Reference proteome</keyword>
<feature type="compositionally biased region" description="Basic and acidic residues" evidence="1">
    <location>
        <begin position="164"/>
        <end position="181"/>
    </location>
</feature>
<dbReference type="PANTHER" id="PTHR22933">
    <property type="entry name" value="FI18007P1-RELATED"/>
    <property type="match status" value="1"/>
</dbReference>
<evidence type="ECO:0000256" key="1">
    <source>
        <dbReference type="SAM" id="MobiDB-lite"/>
    </source>
</evidence>
<feature type="region of interest" description="Disordered" evidence="1">
    <location>
        <begin position="160"/>
        <end position="264"/>
    </location>
</feature>
<dbReference type="GeneID" id="41979185"/>
<dbReference type="InterPro" id="IPR052976">
    <property type="entry name" value="Scoloptoxin-like"/>
</dbReference>
<feature type="compositionally biased region" description="Polar residues" evidence="1">
    <location>
        <begin position="207"/>
        <end position="222"/>
    </location>
</feature>
<evidence type="ECO:0000313" key="2">
    <source>
        <dbReference type="EMBL" id="TPX18363.1"/>
    </source>
</evidence>
<dbReference type="STRING" id="1093900.A0A507BFU0"/>
<feature type="compositionally biased region" description="Basic and acidic residues" evidence="1">
    <location>
        <begin position="243"/>
        <end position="259"/>
    </location>
</feature>
<accession>A0A507BFU0</accession>
<sequence>MQLQTSPKQHQLLPQLLSSAPPPEDDLVIKDVESLSSSFICFHPKIFCPAQVDIVFEIIYLHNLLHSRGSFTRSVYPSHQFEYPPKTSQSSSMSHYGHRRSHRARGPDATPNLLRRPETIRVELPNVEEEAVYYMKHPEEHPHRLAVQQIIEEETSAFAAQQVESREENLQVHSGEQSREQTEEETREPEPQEQSQENSMEEQSWERSQSQLTEQPLEQSLEQAEEDCPELQPKGASPNTFQKQEHQEKPQNESKEGQSHDQLAQQPEQQLGPLAIADMEQHPEPDEPVAYIVQAGRNETGRGKAVPDHMVAVLKEPGYHHKCADHHSTWCSECAFDGIAYAYSLKGTHVVDAALRARAEAIFPELDPVLTNVEALRKEPGQTTRYIPQWDINLIGPYEYKRISPDFDQPESPKTPDALKTFFCKDCRGLTWLCSSTFLEESRTHPSHHCAYNYGMEAGNKTNELSGSGTARSILVQAIGLPLPAKSSANGGAGLGLFFGPESEHNCQLSVLYKDLFSTEGGPVPDRPFEKIDDNNGPTLLAVSKLLLQMRDTVAPEHRVRVDAVTEGNMRHARIKARRVRLIIETDSEYIVDLFTKHWGTKYVEKNKQNPTEQPSAKATQDPVPPAGQMDENNPQKHAGGQQDAAPENKKHKKKKQHKKKKKSVAEKEATSQAALVHQEVLKNWGYAARKEASEASPDSTRVIWDTRAKRVIPNNSFVLGIVSSLMKLREVGITVSWYLVPSEHVKEARYMAKKAVQDYKDWVIQAEEAGVE</sequence>
<gene>
    <name evidence="2" type="ORF">E0L32_011738</name>
</gene>
<dbReference type="InParanoid" id="A0A507BFU0"/>
<dbReference type="OrthoDB" id="407198at2759"/>
<feature type="compositionally biased region" description="Basic residues" evidence="1">
    <location>
        <begin position="650"/>
        <end position="663"/>
    </location>
</feature>
<reference evidence="2 3" key="1">
    <citation type="submission" date="2019-06" db="EMBL/GenBank/DDBJ databases">
        <title>Draft genome sequence of the filamentous fungus Phialemoniopsis curvata isolated from diesel fuel.</title>
        <authorList>
            <person name="Varaljay V.A."/>
            <person name="Lyon W.J."/>
            <person name="Crouch A.L."/>
            <person name="Drake C.E."/>
            <person name="Hollomon J.M."/>
            <person name="Nadeau L.J."/>
            <person name="Nunn H.S."/>
            <person name="Stevenson B.S."/>
            <person name="Bojanowski C.L."/>
            <person name="Crookes-Goodson W.J."/>
        </authorList>
    </citation>
    <scope>NUCLEOTIDE SEQUENCE [LARGE SCALE GENOMIC DNA]</scope>
    <source>
        <strain evidence="2 3">D216</strain>
    </source>
</reference>
<protein>
    <submittedName>
        <fullName evidence="2">Uncharacterized protein</fullName>
    </submittedName>
</protein>
<feature type="compositionally biased region" description="Polar residues" evidence="1">
    <location>
        <begin position="609"/>
        <end position="619"/>
    </location>
</feature>
<organism evidence="2 3">
    <name type="scientific">Thyridium curvatum</name>
    <dbReference type="NCBI Taxonomy" id="1093900"/>
    <lineage>
        <taxon>Eukaryota</taxon>
        <taxon>Fungi</taxon>
        <taxon>Dikarya</taxon>
        <taxon>Ascomycota</taxon>
        <taxon>Pezizomycotina</taxon>
        <taxon>Sordariomycetes</taxon>
        <taxon>Sordariomycetidae</taxon>
        <taxon>Thyridiales</taxon>
        <taxon>Thyridiaceae</taxon>
        <taxon>Thyridium</taxon>
    </lineage>
</organism>
<feature type="compositionally biased region" description="Low complexity" evidence="1">
    <location>
        <begin position="192"/>
        <end position="202"/>
    </location>
</feature>
<evidence type="ECO:0000313" key="3">
    <source>
        <dbReference type="Proteomes" id="UP000319257"/>
    </source>
</evidence>
<name>A0A507BFU0_9PEZI</name>
<dbReference type="RefSeq" id="XP_031000074.1">
    <property type="nucleotide sequence ID" value="XM_031134500.1"/>
</dbReference>
<dbReference type="AlphaFoldDB" id="A0A507BFU0"/>
<dbReference type="Proteomes" id="UP000319257">
    <property type="component" value="Unassembled WGS sequence"/>
</dbReference>
<dbReference type="EMBL" id="SKBQ01000116">
    <property type="protein sequence ID" value="TPX18363.1"/>
    <property type="molecule type" value="Genomic_DNA"/>
</dbReference>
<feature type="region of interest" description="Disordered" evidence="1">
    <location>
        <begin position="607"/>
        <end position="673"/>
    </location>
</feature>